<evidence type="ECO:0000313" key="1">
    <source>
        <dbReference type="EMBL" id="SUZ72695.1"/>
    </source>
</evidence>
<reference evidence="1" key="1">
    <citation type="submission" date="2018-05" db="EMBL/GenBank/DDBJ databases">
        <authorList>
            <person name="Lanie J.A."/>
            <person name="Ng W.-L."/>
            <person name="Kazmierczak K.M."/>
            <person name="Andrzejewski T.M."/>
            <person name="Davidsen T.M."/>
            <person name="Wayne K.J."/>
            <person name="Tettelin H."/>
            <person name="Glass J.I."/>
            <person name="Rusch D."/>
            <person name="Podicherti R."/>
            <person name="Tsui H.-C.T."/>
            <person name="Winkler M.E."/>
        </authorList>
    </citation>
    <scope>NUCLEOTIDE SEQUENCE</scope>
</reference>
<proteinExistence type="predicted"/>
<organism evidence="1">
    <name type="scientific">marine metagenome</name>
    <dbReference type="NCBI Taxonomy" id="408172"/>
    <lineage>
        <taxon>unclassified sequences</taxon>
        <taxon>metagenomes</taxon>
        <taxon>ecological metagenomes</taxon>
    </lineage>
</organism>
<evidence type="ECO:0008006" key="2">
    <source>
        <dbReference type="Google" id="ProtNLM"/>
    </source>
</evidence>
<sequence length="146" mass="16815">MEHANNDGAGWRLKFARWLQNNLEHEVINPVQESRKLVQEKNATNYRAWRTSDPQRYKKFIRCCIDHDLRLVIGHADYMVCLWDESVLKGGGTHGEVTMAYFVGKPVYLVNELSDEDLSGWISSCAAETFSSFDLLKTALLKQYKS</sequence>
<dbReference type="EMBL" id="UINC01001155">
    <property type="protein sequence ID" value="SUZ72695.1"/>
    <property type="molecule type" value="Genomic_DNA"/>
</dbReference>
<dbReference type="AlphaFoldDB" id="A0A381Q081"/>
<accession>A0A381Q081</accession>
<gene>
    <name evidence="1" type="ORF">METZ01_LOCUS25549</name>
</gene>
<protein>
    <recommendedName>
        <fullName evidence="2">Nucleoside 2-deoxyribosyltransferase</fullName>
    </recommendedName>
</protein>
<name>A0A381Q081_9ZZZZ</name>